<evidence type="ECO:0000259" key="7">
    <source>
        <dbReference type="Pfam" id="PF24160"/>
    </source>
</evidence>
<dbReference type="EMBL" id="ML976983">
    <property type="protein sequence ID" value="KAF1960196.1"/>
    <property type="molecule type" value="Genomic_DNA"/>
</dbReference>
<accession>A0A6A5UBD9</accession>
<evidence type="ECO:0000256" key="3">
    <source>
        <dbReference type="ARBA" id="ARBA00022692"/>
    </source>
</evidence>
<evidence type="ECO:0000256" key="4">
    <source>
        <dbReference type="ARBA" id="ARBA00022989"/>
    </source>
</evidence>
<dbReference type="Pfam" id="PF24160">
    <property type="entry name" value="UVB_sens_C"/>
    <property type="match status" value="1"/>
</dbReference>
<dbReference type="InterPro" id="IPR055412">
    <property type="entry name" value="UVB_sens_C"/>
</dbReference>
<keyword evidence="4" id="KW-1133">Transmembrane helix</keyword>
<dbReference type="PANTHER" id="PTHR12770">
    <property type="entry name" value="RUS1 FAMILY PROTEIN C16ORF58"/>
    <property type="match status" value="1"/>
</dbReference>
<dbReference type="OrthoDB" id="364779at2759"/>
<evidence type="ECO:0000259" key="6">
    <source>
        <dbReference type="Pfam" id="PF04884"/>
    </source>
</evidence>
<feature type="domain" description="Protein root UVB sensitive/RUS" evidence="6">
    <location>
        <begin position="42"/>
        <end position="301"/>
    </location>
</feature>
<organism evidence="8 9">
    <name type="scientific">Byssothecium circinans</name>
    <dbReference type="NCBI Taxonomy" id="147558"/>
    <lineage>
        <taxon>Eukaryota</taxon>
        <taxon>Fungi</taxon>
        <taxon>Dikarya</taxon>
        <taxon>Ascomycota</taxon>
        <taxon>Pezizomycotina</taxon>
        <taxon>Dothideomycetes</taxon>
        <taxon>Pleosporomycetidae</taxon>
        <taxon>Pleosporales</taxon>
        <taxon>Massarineae</taxon>
        <taxon>Massarinaceae</taxon>
        <taxon>Byssothecium</taxon>
    </lineage>
</organism>
<evidence type="ECO:0000313" key="8">
    <source>
        <dbReference type="EMBL" id="KAF1960196.1"/>
    </source>
</evidence>
<evidence type="ECO:0000256" key="1">
    <source>
        <dbReference type="ARBA" id="ARBA00004370"/>
    </source>
</evidence>
<dbReference type="Proteomes" id="UP000800035">
    <property type="component" value="Unassembled WGS sequence"/>
</dbReference>
<dbReference type="InterPro" id="IPR054549">
    <property type="entry name" value="UVB_sens_RUS_dom"/>
</dbReference>
<evidence type="ECO:0000256" key="2">
    <source>
        <dbReference type="ARBA" id="ARBA00007558"/>
    </source>
</evidence>
<feature type="domain" description="Root UVB sensitive protein C-terminal" evidence="7">
    <location>
        <begin position="363"/>
        <end position="464"/>
    </location>
</feature>
<protein>
    <submittedName>
        <fullName evidence="8">DUF647-domain-containing protein</fullName>
    </submittedName>
</protein>
<dbReference type="GO" id="GO:0016020">
    <property type="term" value="C:membrane"/>
    <property type="evidence" value="ECO:0007669"/>
    <property type="project" value="UniProtKB-SubCell"/>
</dbReference>
<keyword evidence="5" id="KW-0472">Membrane</keyword>
<reference evidence="8" key="1">
    <citation type="journal article" date="2020" name="Stud. Mycol.">
        <title>101 Dothideomycetes genomes: a test case for predicting lifestyles and emergence of pathogens.</title>
        <authorList>
            <person name="Haridas S."/>
            <person name="Albert R."/>
            <person name="Binder M."/>
            <person name="Bloem J."/>
            <person name="Labutti K."/>
            <person name="Salamov A."/>
            <person name="Andreopoulos B."/>
            <person name="Baker S."/>
            <person name="Barry K."/>
            <person name="Bills G."/>
            <person name="Bluhm B."/>
            <person name="Cannon C."/>
            <person name="Castanera R."/>
            <person name="Culley D."/>
            <person name="Daum C."/>
            <person name="Ezra D."/>
            <person name="Gonzalez J."/>
            <person name="Henrissat B."/>
            <person name="Kuo A."/>
            <person name="Liang C."/>
            <person name="Lipzen A."/>
            <person name="Lutzoni F."/>
            <person name="Magnuson J."/>
            <person name="Mondo S."/>
            <person name="Nolan M."/>
            <person name="Ohm R."/>
            <person name="Pangilinan J."/>
            <person name="Park H.-J."/>
            <person name="Ramirez L."/>
            <person name="Alfaro M."/>
            <person name="Sun H."/>
            <person name="Tritt A."/>
            <person name="Yoshinaga Y."/>
            <person name="Zwiers L.-H."/>
            <person name="Turgeon B."/>
            <person name="Goodwin S."/>
            <person name="Spatafora J."/>
            <person name="Crous P."/>
            <person name="Grigoriev I."/>
        </authorList>
    </citation>
    <scope>NUCLEOTIDE SEQUENCE</scope>
    <source>
        <strain evidence="8">CBS 675.92</strain>
    </source>
</reference>
<evidence type="ECO:0000256" key="5">
    <source>
        <dbReference type="ARBA" id="ARBA00023136"/>
    </source>
</evidence>
<dbReference type="InterPro" id="IPR006968">
    <property type="entry name" value="RUS_fam"/>
</dbReference>
<keyword evidence="3" id="KW-0812">Transmembrane</keyword>
<dbReference type="AlphaFoldDB" id="A0A6A5UBD9"/>
<keyword evidence="9" id="KW-1185">Reference proteome</keyword>
<proteinExistence type="inferred from homology"/>
<dbReference type="Pfam" id="PF04884">
    <property type="entry name" value="UVB_sens_prot"/>
    <property type="match status" value="1"/>
</dbReference>
<gene>
    <name evidence="8" type="ORF">CC80DRAFT_544651</name>
</gene>
<name>A0A6A5UBD9_9PLEO</name>
<comment type="subcellular location">
    <subcellularLocation>
        <location evidence="1">Membrane</location>
    </subcellularLocation>
</comment>
<evidence type="ECO:0000313" key="9">
    <source>
        <dbReference type="Proteomes" id="UP000800035"/>
    </source>
</evidence>
<dbReference type="PANTHER" id="PTHR12770:SF31">
    <property type="entry name" value="RUS FAMILY MEMBER 1"/>
    <property type="match status" value="1"/>
</dbReference>
<comment type="similarity">
    <text evidence="2">Belongs to the RUS1 family.</text>
</comment>
<sequence>MASLENVQLIERDDAGNITSTFIESASSDRTARIDTVLPAVSKSYTQQILDIFLPAGYPQSVTDDYIQYVRLFHLWQDSLQAFSSSIAGMLSSRAVLQVCNINWNEVISEAATVVLGVGVGDASASPTAALLLNVLQESMGRIATILFAHKLGTSLEPECKMYRLAADILNDTAMVLDCLSPAFPKAARVMILSFSSVLRSLCGVCAGSSKASLSAHFAKRGNLGELNAKDSSQETVISLLGMLAGSVVVSHISTPMATWSTLIALLAIHLATNYAAVKSVSMCSLNRQRANIVLSNILETGRTLTPTHVSQKERIFERDGVLRWADDRVIGHCSIGVPMQTLLCRVGLRQKQTGSVDLQAIKLSDLLRIYRNQAFVLWTSPAGTVIVLKHGCTPIDQLKAWTQALLLAQRARVRPSDRMTENDTASDPLADLKSTLNETGKIVDAHEARLRDAGWDLNAAVLETRAGKRIEVQTKKDL</sequence>